<evidence type="ECO:0000313" key="3">
    <source>
        <dbReference type="EMBL" id="SMF99754.1"/>
    </source>
</evidence>
<dbReference type="PANTHER" id="PTHR37089">
    <property type="entry name" value="PROTEIN U-RELATED"/>
    <property type="match status" value="1"/>
</dbReference>
<evidence type="ECO:0000259" key="2">
    <source>
        <dbReference type="Pfam" id="PF05229"/>
    </source>
</evidence>
<dbReference type="Proteomes" id="UP000198460">
    <property type="component" value="Unassembled WGS sequence"/>
</dbReference>
<evidence type="ECO:0000256" key="1">
    <source>
        <dbReference type="SAM" id="SignalP"/>
    </source>
</evidence>
<feature type="domain" description="Spore coat protein U/FanG" evidence="2">
    <location>
        <begin position="27"/>
        <end position="178"/>
    </location>
</feature>
<protein>
    <submittedName>
        <fullName evidence="3">Sigma-fimbriae uncharacterized paralogous subunit</fullName>
    </submittedName>
</protein>
<dbReference type="SMART" id="SM00972">
    <property type="entry name" value="SCPU"/>
    <property type="match status" value="1"/>
</dbReference>
<accession>A0A238H399</accession>
<dbReference type="InterPro" id="IPR053167">
    <property type="entry name" value="Spore_coat_component"/>
</dbReference>
<evidence type="ECO:0000313" key="4">
    <source>
        <dbReference type="Proteomes" id="UP000198460"/>
    </source>
</evidence>
<sequence length="181" mass="19368">MGKRVWQSAAGAASMLWFTAVAAGQLTGAMQVNLQVNRGCEIAGIAGRTDFGRLDFGAHGPVWNDYLTADGNATSNGAVRVVCSPDVRGFLVSLDAGRNGDQSSRYLVQRDAGGRVVGRIPYNVYRDAARSVPYVPMLPQSFLVDGRQDDVTLPIFGVVNGMTRAVPSGNYEDLLGITLDW</sequence>
<dbReference type="InterPro" id="IPR007893">
    <property type="entry name" value="Spore_coat_U/FanG"/>
</dbReference>
<dbReference type="Pfam" id="PF05229">
    <property type="entry name" value="SCPU"/>
    <property type="match status" value="1"/>
</dbReference>
<feature type="chain" id="PRO_5013371345" evidence="1">
    <location>
        <begin position="23"/>
        <end position="181"/>
    </location>
</feature>
<reference evidence="3 4" key="1">
    <citation type="submission" date="2017-04" db="EMBL/GenBank/DDBJ databases">
        <authorList>
            <person name="Afonso C.L."/>
            <person name="Miller P.J."/>
            <person name="Scott M.A."/>
            <person name="Spackman E."/>
            <person name="Goraichik I."/>
            <person name="Dimitrov K.M."/>
            <person name="Suarez D.L."/>
            <person name="Swayne D.E."/>
        </authorList>
    </citation>
    <scope>NUCLEOTIDE SEQUENCE [LARGE SCALE GENOMIC DNA]</scope>
    <source>
        <strain evidence="3">LMG 28154</strain>
    </source>
</reference>
<name>A0A238H399_9BURK</name>
<dbReference type="RefSeq" id="WP_089340173.1">
    <property type="nucleotide sequence ID" value="NZ_FXAN01000044.1"/>
</dbReference>
<dbReference type="EMBL" id="FXAN01000044">
    <property type="protein sequence ID" value="SMF99754.1"/>
    <property type="molecule type" value="Genomic_DNA"/>
</dbReference>
<gene>
    <name evidence="3" type="ORF">BSIN_2940</name>
</gene>
<feature type="signal peptide" evidence="1">
    <location>
        <begin position="1"/>
        <end position="22"/>
    </location>
</feature>
<proteinExistence type="predicted"/>
<organism evidence="3 4">
    <name type="scientific">Burkholderia singularis</name>
    <dbReference type="NCBI Taxonomy" id="1503053"/>
    <lineage>
        <taxon>Bacteria</taxon>
        <taxon>Pseudomonadati</taxon>
        <taxon>Pseudomonadota</taxon>
        <taxon>Betaproteobacteria</taxon>
        <taxon>Burkholderiales</taxon>
        <taxon>Burkholderiaceae</taxon>
        <taxon>Burkholderia</taxon>
        <taxon>pseudomallei group</taxon>
    </lineage>
</organism>
<keyword evidence="1" id="KW-0732">Signal</keyword>
<dbReference type="PANTHER" id="PTHR37089:SF4">
    <property type="entry name" value="EXPORTED PROTEIN"/>
    <property type="match status" value="1"/>
</dbReference>
<dbReference type="AlphaFoldDB" id="A0A238H399"/>